<reference evidence="8 10" key="2">
    <citation type="submission" date="2020-08" db="EMBL/GenBank/DDBJ databases">
        <title>Genomic Encyclopedia of Type Strains, Phase IV (KMG-IV): sequencing the most valuable type-strain genomes for metagenomic binning, comparative biology and taxonomic classification.</title>
        <authorList>
            <person name="Goeker M."/>
        </authorList>
    </citation>
    <scope>NUCLEOTIDE SEQUENCE [LARGE SCALE GENOMIC DNA]</scope>
    <source>
        <strain evidence="8 10">DSM 10368</strain>
    </source>
</reference>
<evidence type="ECO:0000256" key="3">
    <source>
        <dbReference type="ARBA" id="ARBA00022723"/>
    </source>
</evidence>
<evidence type="ECO:0000259" key="6">
    <source>
        <dbReference type="Pfam" id="PF08240"/>
    </source>
</evidence>
<comment type="cofactor">
    <cofactor evidence="1">
        <name>Zn(2+)</name>
        <dbReference type="ChEBI" id="CHEBI:29105"/>
    </cofactor>
</comment>
<dbReference type="NCBIfam" id="TIGR02822">
    <property type="entry name" value="adh_fam_2"/>
    <property type="match status" value="1"/>
</dbReference>
<dbReference type="KEGG" id="aak:AA2016_3227"/>
<dbReference type="EMBL" id="CP015005">
    <property type="protein sequence ID" value="AMS42149.1"/>
    <property type="molecule type" value="Genomic_DNA"/>
</dbReference>
<name>A0AAC9ARL0_AMIAI</name>
<dbReference type="InterPro" id="IPR002328">
    <property type="entry name" value="ADH_Zn_CS"/>
</dbReference>
<dbReference type="InterPro" id="IPR011032">
    <property type="entry name" value="GroES-like_sf"/>
</dbReference>
<accession>A0AAC9ARL0</accession>
<feature type="domain" description="Alcohol dehydrogenase-like N-terminal" evidence="6">
    <location>
        <begin position="24"/>
        <end position="132"/>
    </location>
</feature>
<dbReference type="EC" id="1.1.1.1" evidence="8"/>
<evidence type="ECO:0000256" key="2">
    <source>
        <dbReference type="ARBA" id="ARBA00008072"/>
    </source>
</evidence>
<evidence type="ECO:0000256" key="5">
    <source>
        <dbReference type="ARBA" id="ARBA00023002"/>
    </source>
</evidence>
<dbReference type="InterPro" id="IPR013154">
    <property type="entry name" value="ADH-like_N"/>
</dbReference>
<sequence>MKAMLLEHAGQPLRLVERTPPAPGPRQIRLRVEACAVCRTDLHVIDGDLPNPKLPLIPGHEIVGIADLVGSDVDSSMLGRRFGVPWLARTCGTCLYCSTGRENLCDAAEFTGYTLDGGFATHVLVGIDYAFELDPLADPVALAPLLCAGLIGWRCLKKAGDAKRLGIFGFGAAAHIIAQVAVWQKREVFAFTKPGDVTAQGLARQLGCAWAGSSGDQPSAELDAAIIFAPVGTLVPRALTLVRKGGRVICGGIHMSDIPAMEYKVLWGERELVSVANLTRGDGQEFFSIAEQAKIHARTTAYPLQEANTALDDLRSGKLSGAAVLTPWPISARHWIPRRRANL</sequence>
<comment type="similarity">
    <text evidence="2">Belongs to the zinc-containing alcohol dehydrogenase family.</text>
</comment>
<dbReference type="InterPro" id="IPR036291">
    <property type="entry name" value="NAD(P)-bd_dom_sf"/>
</dbReference>
<dbReference type="Proteomes" id="UP000577697">
    <property type="component" value="Unassembled WGS sequence"/>
</dbReference>
<dbReference type="PROSITE" id="PS00059">
    <property type="entry name" value="ADH_ZINC"/>
    <property type="match status" value="1"/>
</dbReference>
<keyword evidence="3" id="KW-0479">Metal-binding</keyword>
<dbReference type="RefSeq" id="WP_067961424.1">
    <property type="nucleotide sequence ID" value="NZ_CP015005.1"/>
</dbReference>
<dbReference type="Gene3D" id="3.90.180.10">
    <property type="entry name" value="Medium-chain alcohol dehydrogenases, catalytic domain"/>
    <property type="match status" value="1"/>
</dbReference>
<dbReference type="Pfam" id="PF08240">
    <property type="entry name" value="ADH_N"/>
    <property type="match status" value="1"/>
</dbReference>
<dbReference type="EMBL" id="JACICB010000010">
    <property type="protein sequence ID" value="MBB3706610.1"/>
    <property type="molecule type" value="Genomic_DNA"/>
</dbReference>
<keyword evidence="10" id="KW-1185">Reference proteome</keyword>
<evidence type="ECO:0000256" key="1">
    <source>
        <dbReference type="ARBA" id="ARBA00001947"/>
    </source>
</evidence>
<evidence type="ECO:0000256" key="4">
    <source>
        <dbReference type="ARBA" id="ARBA00022833"/>
    </source>
</evidence>
<reference evidence="7 9" key="1">
    <citation type="submission" date="2016-03" db="EMBL/GenBank/DDBJ databases">
        <title>Complete genome of Aminobacter aminovorans KCTC 2477.</title>
        <authorList>
            <person name="Kim K.M."/>
        </authorList>
    </citation>
    <scope>NUCLEOTIDE SEQUENCE [LARGE SCALE GENOMIC DNA]</scope>
    <source>
        <strain evidence="7 9">KCTC 2477</strain>
    </source>
</reference>
<keyword evidence="4" id="KW-0862">Zinc</keyword>
<evidence type="ECO:0000313" key="8">
    <source>
        <dbReference type="EMBL" id="MBB3706610.1"/>
    </source>
</evidence>
<dbReference type="GO" id="GO:0008270">
    <property type="term" value="F:zinc ion binding"/>
    <property type="evidence" value="ECO:0007669"/>
    <property type="project" value="InterPro"/>
</dbReference>
<dbReference type="GO" id="GO:0004022">
    <property type="term" value="F:alcohol dehydrogenase (NAD+) activity"/>
    <property type="evidence" value="ECO:0007669"/>
    <property type="project" value="UniProtKB-EC"/>
</dbReference>
<dbReference type="GO" id="GO:0005737">
    <property type="term" value="C:cytoplasm"/>
    <property type="evidence" value="ECO:0007669"/>
    <property type="project" value="TreeGrafter"/>
</dbReference>
<dbReference type="PANTHER" id="PTHR42940:SF8">
    <property type="entry name" value="VACUOLAR PROTEIN SORTING-ASSOCIATED PROTEIN 11"/>
    <property type="match status" value="1"/>
</dbReference>
<dbReference type="Gene3D" id="3.40.50.720">
    <property type="entry name" value="NAD(P)-binding Rossmann-like Domain"/>
    <property type="match status" value="1"/>
</dbReference>
<dbReference type="SUPFAM" id="SSF51735">
    <property type="entry name" value="NAD(P)-binding Rossmann-fold domains"/>
    <property type="match status" value="1"/>
</dbReference>
<protein>
    <submittedName>
        <fullName evidence="8">Propanol-preferring alcohol dehydrogenase</fullName>
        <ecNumber evidence="8">1.1.1.1</ecNumber>
    </submittedName>
</protein>
<evidence type="ECO:0000313" key="7">
    <source>
        <dbReference type="EMBL" id="AMS42149.1"/>
    </source>
</evidence>
<evidence type="ECO:0000313" key="9">
    <source>
        <dbReference type="Proteomes" id="UP000075755"/>
    </source>
</evidence>
<keyword evidence="5 8" id="KW-0560">Oxidoreductase</keyword>
<dbReference type="InterPro" id="IPR014187">
    <property type="entry name" value="ADH_Zn_typ-2"/>
</dbReference>
<dbReference type="PANTHER" id="PTHR42940">
    <property type="entry name" value="ALCOHOL DEHYDROGENASE 1-RELATED"/>
    <property type="match status" value="1"/>
</dbReference>
<gene>
    <name evidence="7" type="ORF">AA2016_3227</name>
    <name evidence="8" type="ORF">FHS67_002936</name>
</gene>
<dbReference type="SUPFAM" id="SSF50129">
    <property type="entry name" value="GroES-like"/>
    <property type="match status" value="1"/>
</dbReference>
<dbReference type="CDD" id="cd08298">
    <property type="entry name" value="CAD2"/>
    <property type="match status" value="1"/>
</dbReference>
<dbReference type="Proteomes" id="UP000075755">
    <property type="component" value="Chromosome"/>
</dbReference>
<dbReference type="AlphaFoldDB" id="A0AAC9ARL0"/>
<evidence type="ECO:0000313" key="10">
    <source>
        <dbReference type="Proteomes" id="UP000577697"/>
    </source>
</evidence>
<organism evidence="7 9">
    <name type="scientific">Aminobacter aminovorans</name>
    <name type="common">Chelatobacter heintzii</name>
    <dbReference type="NCBI Taxonomy" id="83263"/>
    <lineage>
        <taxon>Bacteria</taxon>
        <taxon>Pseudomonadati</taxon>
        <taxon>Pseudomonadota</taxon>
        <taxon>Alphaproteobacteria</taxon>
        <taxon>Hyphomicrobiales</taxon>
        <taxon>Phyllobacteriaceae</taxon>
        <taxon>Aminobacter</taxon>
    </lineage>
</organism>
<proteinExistence type="inferred from homology"/>